<dbReference type="InterPro" id="IPR011010">
    <property type="entry name" value="DNA_brk_join_enz"/>
</dbReference>
<dbReference type="Gene3D" id="1.10.150.130">
    <property type="match status" value="1"/>
</dbReference>
<dbReference type="InterPro" id="IPR050090">
    <property type="entry name" value="Tyrosine_recombinase_XerCD"/>
</dbReference>
<dbReference type="Proteomes" id="UP000224563">
    <property type="component" value="Unassembled WGS sequence"/>
</dbReference>
<evidence type="ECO:0000259" key="4">
    <source>
        <dbReference type="PROSITE" id="PS51898"/>
    </source>
</evidence>
<dbReference type="RefSeq" id="WP_099385696.1">
    <property type="nucleotide sequence ID" value="NZ_JANSWH010000063.1"/>
</dbReference>
<dbReference type="AlphaFoldDB" id="A0A2G3E4V1"/>
<sequence>MNKDLTKPAGDDLSIEIQQLRMQIAALKKSKDEGTLTEAGSTYLDEMTKKQFKLIEQKVLLVHDNAIQTGTLKKRGKEKTYYQTRLKNDNSVPRSYSYEGLIEKLYAYYFGGDILNDYSFKSLFELALDEKVRTEAPKEKTIRDYESSYKAFITDEFGSKDIRYMTKAELMEYMQVITQTMHLTKKRFYKFKGVLNLAFRYAASDDHGIIQRNIIPEDNTPFIRNCNVGNDRPEEKAFQPHEIERIRTYLWKRVNTLKYDVNGYAILFSSHTGVRQGEIPSLRWEDITDKMIHIHSQQNDHITENGKEYYYNPTTKNEKGDSKNGRYIPLTKDVKYILSELKKKQEALGIHSEWVFCKEDGTWTTTVAYYESLYKICIEKLGLGLSNNHAFRIALNSYVLIPMGLNPAERARILGHSVKTNLENYTFSRDKEYLNEIGDIWDAFNENAGISRVS</sequence>
<dbReference type="InterPro" id="IPR013762">
    <property type="entry name" value="Integrase-like_cat_sf"/>
</dbReference>
<reference evidence="5 6" key="1">
    <citation type="submission" date="2017-10" db="EMBL/GenBank/DDBJ databases">
        <title>Resolving the taxonomy of Roseburia spp., Eubacterium rectale and Agathobacter spp. through phylogenomic analysis.</title>
        <authorList>
            <person name="Sheridan P.O."/>
            <person name="Walker A.W."/>
            <person name="Duncan S.H."/>
            <person name="Scott K.P."/>
            <person name="Toole P.W.O."/>
            <person name="Luis P."/>
            <person name="Flint H.J."/>
        </authorList>
    </citation>
    <scope>NUCLEOTIDE SEQUENCE [LARGE SCALE GENOMIC DNA]</scope>
    <source>
        <strain evidence="5 6">JK623</strain>
    </source>
</reference>
<dbReference type="PROSITE" id="PS51898">
    <property type="entry name" value="TYR_RECOMBINASE"/>
    <property type="match status" value="1"/>
</dbReference>
<gene>
    <name evidence="5" type="ORF">CSX02_03780</name>
</gene>
<evidence type="ECO:0000256" key="2">
    <source>
        <dbReference type="ARBA" id="ARBA00023125"/>
    </source>
</evidence>
<dbReference type="Pfam" id="PF00589">
    <property type="entry name" value="Phage_integrase"/>
    <property type="match status" value="1"/>
</dbReference>
<feature type="domain" description="Tyr recombinase" evidence="4">
    <location>
        <begin position="233"/>
        <end position="439"/>
    </location>
</feature>
<evidence type="ECO:0000313" key="5">
    <source>
        <dbReference type="EMBL" id="PHU38231.1"/>
    </source>
</evidence>
<protein>
    <recommendedName>
        <fullName evidence="4">Tyr recombinase domain-containing protein</fullName>
    </recommendedName>
</protein>
<dbReference type="PANTHER" id="PTHR30349">
    <property type="entry name" value="PHAGE INTEGRASE-RELATED"/>
    <property type="match status" value="1"/>
</dbReference>
<name>A0A2G3E4V1_9FIRM</name>
<comment type="similarity">
    <text evidence="1">Belongs to the 'phage' integrase family.</text>
</comment>
<keyword evidence="3" id="KW-0233">DNA recombination</keyword>
<dbReference type="GO" id="GO:0006310">
    <property type="term" value="P:DNA recombination"/>
    <property type="evidence" value="ECO:0007669"/>
    <property type="project" value="UniProtKB-KW"/>
</dbReference>
<dbReference type="GO" id="GO:0015074">
    <property type="term" value="P:DNA integration"/>
    <property type="evidence" value="ECO:0007669"/>
    <property type="project" value="InterPro"/>
</dbReference>
<reference evidence="5 6" key="2">
    <citation type="submission" date="2017-10" db="EMBL/GenBank/DDBJ databases">
        <authorList>
            <person name="Banno H."/>
            <person name="Chua N.-H."/>
        </authorList>
    </citation>
    <scope>NUCLEOTIDE SEQUENCE [LARGE SCALE GENOMIC DNA]</scope>
    <source>
        <strain evidence="5 6">JK623</strain>
    </source>
</reference>
<dbReference type="EMBL" id="PDYG01000013">
    <property type="protein sequence ID" value="PHU38231.1"/>
    <property type="molecule type" value="Genomic_DNA"/>
</dbReference>
<keyword evidence="2" id="KW-0238">DNA-binding</keyword>
<evidence type="ECO:0000313" key="6">
    <source>
        <dbReference type="Proteomes" id="UP000224563"/>
    </source>
</evidence>
<comment type="caution">
    <text evidence="5">The sequence shown here is derived from an EMBL/GenBank/DDBJ whole genome shotgun (WGS) entry which is preliminary data.</text>
</comment>
<dbReference type="Gene3D" id="1.10.443.10">
    <property type="entry name" value="Intergrase catalytic core"/>
    <property type="match status" value="1"/>
</dbReference>
<dbReference type="PANTHER" id="PTHR30349:SF41">
    <property type="entry name" value="INTEGRASE_RECOMBINASE PROTEIN MJ0367-RELATED"/>
    <property type="match status" value="1"/>
</dbReference>
<dbReference type="InterPro" id="IPR002104">
    <property type="entry name" value="Integrase_catalytic"/>
</dbReference>
<proteinExistence type="inferred from homology"/>
<evidence type="ECO:0000256" key="1">
    <source>
        <dbReference type="ARBA" id="ARBA00008857"/>
    </source>
</evidence>
<evidence type="ECO:0000256" key="3">
    <source>
        <dbReference type="ARBA" id="ARBA00023172"/>
    </source>
</evidence>
<accession>A0A2G3E4V1</accession>
<dbReference type="SUPFAM" id="SSF56349">
    <property type="entry name" value="DNA breaking-rejoining enzymes"/>
    <property type="match status" value="1"/>
</dbReference>
<keyword evidence="6" id="KW-1185">Reference proteome</keyword>
<dbReference type="GO" id="GO:0003677">
    <property type="term" value="F:DNA binding"/>
    <property type="evidence" value="ECO:0007669"/>
    <property type="project" value="UniProtKB-KW"/>
</dbReference>
<dbReference type="InterPro" id="IPR010998">
    <property type="entry name" value="Integrase_recombinase_N"/>
</dbReference>
<organism evidence="5 6">
    <name type="scientific">Agathobacter ruminis</name>
    <dbReference type="NCBI Taxonomy" id="1712665"/>
    <lineage>
        <taxon>Bacteria</taxon>
        <taxon>Bacillati</taxon>
        <taxon>Bacillota</taxon>
        <taxon>Clostridia</taxon>
        <taxon>Lachnospirales</taxon>
        <taxon>Lachnospiraceae</taxon>
        <taxon>Agathobacter</taxon>
    </lineage>
</organism>